<evidence type="ECO:0000259" key="7">
    <source>
        <dbReference type="PROSITE" id="PS50110"/>
    </source>
</evidence>
<dbReference type="PROSITE" id="PS50043">
    <property type="entry name" value="HTH_LUXR_2"/>
    <property type="match status" value="1"/>
</dbReference>
<dbReference type="PROSITE" id="PS00622">
    <property type="entry name" value="HTH_LUXR_1"/>
    <property type="match status" value="1"/>
</dbReference>
<dbReference type="GO" id="GO:0006355">
    <property type="term" value="P:regulation of DNA-templated transcription"/>
    <property type="evidence" value="ECO:0007669"/>
    <property type="project" value="InterPro"/>
</dbReference>
<keyword evidence="4" id="KW-0804">Transcription</keyword>
<dbReference type="SUPFAM" id="SSF52172">
    <property type="entry name" value="CheY-like"/>
    <property type="match status" value="1"/>
</dbReference>
<keyword evidence="9" id="KW-1185">Reference proteome</keyword>
<evidence type="ECO:0000259" key="6">
    <source>
        <dbReference type="PROSITE" id="PS50043"/>
    </source>
</evidence>
<dbReference type="OrthoDB" id="9808843at2"/>
<dbReference type="PANTHER" id="PTHR43214">
    <property type="entry name" value="TWO-COMPONENT RESPONSE REGULATOR"/>
    <property type="match status" value="1"/>
</dbReference>
<dbReference type="InterPro" id="IPR058245">
    <property type="entry name" value="NreC/VraR/RcsB-like_REC"/>
</dbReference>
<feature type="modified residue" description="4-aspartylphosphate" evidence="5">
    <location>
        <position position="54"/>
    </location>
</feature>
<dbReference type="EMBL" id="VFOR01000001">
    <property type="protein sequence ID" value="TQL62740.1"/>
    <property type="molecule type" value="Genomic_DNA"/>
</dbReference>
<proteinExistence type="predicted"/>
<evidence type="ECO:0000313" key="9">
    <source>
        <dbReference type="Proteomes" id="UP000316196"/>
    </source>
</evidence>
<dbReference type="Pfam" id="PF00196">
    <property type="entry name" value="GerE"/>
    <property type="match status" value="1"/>
</dbReference>
<dbReference type="SUPFAM" id="SSF46894">
    <property type="entry name" value="C-terminal effector domain of the bipartite response regulators"/>
    <property type="match status" value="1"/>
</dbReference>
<dbReference type="PROSITE" id="PS50110">
    <property type="entry name" value="RESPONSE_REGULATORY"/>
    <property type="match status" value="1"/>
</dbReference>
<dbReference type="GO" id="GO:0003677">
    <property type="term" value="F:DNA binding"/>
    <property type="evidence" value="ECO:0007669"/>
    <property type="project" value="UniProtKB-KW"/>
</dbReference>
<dbReference type="InterPro" id="IPR011006">
    <property type="entry name" value="CheY-like_superfamily"/>
</dbReference>
<evidence type="ECO:0000256" key="4">
    <source>
        <dbReference type="ARBA" id="ARBA00023163"/>
    </source>
</evidence>
<name>A0A542ZR99_9ACTN</name>
<evidence type="ECO:0000313" key="8">
    <source>
        <dbReference type="EMBL" id="TQL62740.1"/>
    </source>
</evidence>
<accession>A0A542ZR99</accession>
<dbReference type="Proteomes" id="UP000316196">
    <property type="component" value="Unassembled WGS sequence"/>
</dbReference>
<feature type="domain" description="HTH luxR-type" evidence="6">
    <location>
        <begin position="145"/>
        <end position="210"/>
    </location>
</feature>
<evidence type="ECO:0000256" key="2">
    <source>
        <dbReference type="ARBA" id="ARBA00023015"/>
    </source>
</evidence>
<organism evidence="8 9">
    <name type="scientific">Propioniferax innocua</name>
    <dbReference type="NCBI Taxonomy" id="1753"/>
    <lineage>
        <taxon>Bacteria</taxon>
        <taxon>Bacillati</taxon>
        <taxon>Actinomycetota</taxon>
        <taxon>Actinomycetes</taxon>
        <taxon>Propionibacteriales</taxon>
        <taxon>Propionibacteriaceae</taxon>
        <taxon>Propioniferax</taxon>
    </lineage>
</organism>
<dbReference type="SMART" id="SM00421">
    <property type="entry name" value="HTH_LUXR"/>
    <property type="match status" value="1"/>
</dbReference>
<dbReference type="Gene3D" id="3.40.50.2300">
    <property type="match status" value="1"/>
</dbReference>
<dbReference type="CDD" id="cd17535">
    <property type="entry name" value="REC_NarL-like"/>
    <property type="match status" value="1"/>
</dbReference>
<reference evidence="8 9" key="1">
    <citation type="submission" date="2019-06" db="EMBL/GenBank/DDBJ databases">
        <title>Sequencing the genomes of 1000 actinobacteria strains.</title>
        <authorList>
            <person name="Klenk H.-P."/>
        </authorList>
    </citation>
    <scope>NUCLEOTIDE SEQUENCE [LARGE SCALE GENOMIC DNA]</scope>
    <source>
        <strain evidence="8 9">DSM 8251</strain>
    </source>
</reference>
<dbReference type="InterPro" id="IPR001789">
    <property type="entry name" value="Sig_transdc_resp-reg_receiver"/>
</dbReference>
<sequence length="214" mass="22876">MVKLLLVDDEPLVRAGLRLILDGTEGITVVGEAADGLGAVQSVESLRPDVVLLDIRMPGMDGIEAVRRMGLRENGPAVLMLTAFDTEAFVAQALQAGAHGFLLKSSPPEELVDAVLGAAAGDIRFSPAVLQRVVALASRAATPPGPDPTEHFSDRETEVARAIAEGSTNAQIAEELFLSLATVKTYVNRLFEKTGATNRVQLALLVERSRQRRR</sequence>
<dbReference type="InterPro" id="IPR039420">
    <property type="entry name" value="WalR-like"/>
</dbReference>
<dbReference type="SMART" id="SM00448">
    <property type="entry name" value="REC"/>
    <property type="match status" value="1"/>
</dbReference>
<dbReference type="InterPro" id="IPR016032">
    <property type="entry name" value="Sig_transdc_resp-reg_C-effctor"/>
</dbReference>
<dbReference type="PRINTS" id="PR00038">
    <property type="entry name" value="HTHLUXR"/>
</dbReference>
<dbReference type="PANTHER" id="PTHR43214:SF24">
    <property type="entry name" value="TRANSCRIPTIONAL REGULATORY PROTEIN NARL-RELATED"/>
    <property type="match status" value="1"/>
</dbReference>
<evidence type="ECO:0000256" key="5">
    <source>
        <dbReference type="PROSITE-ProRule" id="PRU00169"/>
    </source>
</evidence>
<keyword evidence="1 5" id="KW-0597">Phosphoprotein</keyword>
<comment type="caution">
    <text evidence="8">The sequence shown here is derived from an EMBL/GenBank/DDBJ whole genome shotgun (WGS) entry which is preliminary data.</text>
</comment>
<feature type="domain" description="Response regulatory" evidence="7">
    <location>
        <begin position="3"/>
        <end position="119"/>
    </location>
</feature>
<evidence type="ECO:0000256" key="1">
    <source>
        <dbReference type="ARBA" id="ARBA00022553"/>
    </source>
</evidence>
<dbReference type="CDD" id="cd06170">
    <property type="entry name" value="LuxR_C_like"/>
    <property type="match status" value="1"/>
</dbReference>
<keyword evidence="3" id="KW-0238">DNA-binding</keyword>
<evidence type="ECO:0000256" key="3">
    <source>
        <dbReference type="ARBA" id="ARBA00023125"/>
    </source>
</evidence>
<dbReference type="RefSeq" id="WP_142092545.1">
    <property type="nucleotide sequence ID" value="NZ_BAAAMD010000001.1"/>
</dbReference>
<dbReference type="GO" id="GO:0000160">
    <property type="term" value="P:phosphorelay signal transduction system"/>
    <property type="evidence" value="ECO:0007669"/>
    <property type="project" value="InterPro"/>
</dbReference>
<protein>
    <submittedName>
        <fullName evidence="8">LuxR family two component transcriptional regulator</fullName>
    </submittedName>
</protein>
<dbReference type="AlphaFoldDB" id="A0A542ZR99"/>
<keyword evidence="2" id="KW-0805">Transcription regulation</keyword>
<dbReference type="InterPro" id="IPR000792">
    <property type="entry name" value="Tscrpt_reg_LuxR_C"/>
</dbReference>
<gene>
    <name evidence="8" type="ORF">FB460_0529</name>
</gene>
<dbReference type="Pfam" id="PF00072">
    <property type="entry name" value="Response_reg"/>
    <property type="match status" value="1"/>
</dbReference>